<evidence type="ECO:0000313" key="5">
    <source>
        <dbReference type="EMBL" id="GIN94778.1"/>
    </source>
</evidence>
<evidence type="ECO:0000256" key="3">
    <source>
        <dbReference type="RuleBase" id="RU361235"/>
    </source>
</evidence>
<dbReference type="PROSITE" id="PS00941">
    <property type="entry name" value="CARBOXYLESTERASE_B_2"/>
    <property type="match status" value="1"/>
</dbReference>
<keyword evidence="6" id="KW-1185">Reference proteome</keyword>
<accession>A0ABQ4KRX5</accession>
<comment type="similarity">
    <text evidence="1 3">Belongs to the type-B carboxylesterase/lipase family.</text>
</comment>
<organism evidence="5 6">
    <name type="scientific">Siminovitchia terrae</name>
    <name type="common">Bacillus terrae</name>
    <dbReference type="NCBI Taxonomy" id="1914933"/>
    <lineage>
        <taxon>Bacteria</taxon>
        <taxon>Bacillati</taxon>
        <taxon>Bacillota</taxon>
        <taxon>Bacilli</taxon>
        <taxon>Bacillales</taxon>
        <taxon>Bacillaceae</taxon>
        <taxon>Siminovitchia</taxon>
    </lineage>
</organism>
<dbReference type="Pfam" id="PF00135">
    <property type="entry name" value="COesterase"/>
    <property type="match status" value="1"/>
</dbReference>
<dbReference type="PANTHER" id="PTHR11559">
    <property type="entry name" value="CARBOXYLESTERASE"/>
    <property type="match status" value="1"/>
</dbReference>
<dbReference type="InterPro" id="IPR019826">
    <property type="entry name" value="Carboxylesterase_B_AS"/>
</dbReference>
<dbReference type="InterPro" id="IPR050309">
    <property type="entry name" value="Type-B_Carboxylest/Lipase"/>
</dbReference>
<dbReference type="RefSeq" id="WP_212952871.1">
    <property type="nucleotide sequence ID" value="NZ_BORJ01000001.1"/>
</dbReference>
<name>A0ABQ4KRX5_SIMTE</name>
<dbReference type="InterPro" id="IPR029058">
    <property type="entry name" value="AB_hydrolase_fold"/>
</dbReference>
<dbReference type="PROSITE" id="PS00122">
    <property type="entry name" value="CARBOXYLESTERASE_B_1"/>
    <property type="match status" value="1"/>
</dbReference>
<keyword evidence="2 3" id="KW-0378">Hydrolase</keyword>
<feature type="domain" description="Carboxylesterase type B" evidence="4">
    <location>
        <begin position="6"/>
        <end position="479"/>
    </location>
</feature>
<gene>
    <name evidence="5" type="primary">pnbA_3</name>
    <name evidence="5" type="ORF">J6TS1_06480</name>
</gene>
<dbReference type="InterPro" id="IPR002018">
    <property type="entry name" value="CarbesteraseB"/>
</dbReference>
<evidence type="ECO:0000256" key="1">
    <source>
        <dbReference type="ARBA" id="ARBA00005964"/>
    </source>
</evidence>
<evidence type="ECO:0000259" key="4">
    <source>
        <dbReference type="Pfam" id="PF00135"/>
    </source>
</evidence>
<dbReference type="Proteomes" id="UP000680670">
    <property type="component" value="Unassembled WGS sequence"/>
</dbReference>
<dbReference type="InterPro" id="IPR019819">
    <property type="entry name" value="Carboxylesterase_B_CS"/>
</dbReference>
<evidence type="ECO:0000256" key="2">
    <source>
        <dbReference type="ARBA" id="ARBA00022801"/>
    </source>
</evidence>
<evidence type="ECO:0000313" key="6">
    <source>
        <dbReference type="Proteomes" id="UP000680670"/>
    </source>
</evidence>
<protein>
    <recommendedName>
        <fullName evidence="3">Carboxylic ester hydrolase</fullName>
        <ecNumber evidence="3">3.1.1.-</ecNumber>
    </recommendedName>
</protein>
<reference evidence="5 6" key="1">
    <citation type="submission" date="2021-03" db="EMBL/GenBank/DDBJ databases">
        <title>Antimicrobial resistance genes in bacteria isolated from Japanese honey, and their potential for conferring macrolide and lincosamide resistance in the American foulbrood pathogen Paenibacillus larvae.</title>
        <authorList>
            <person name="Okamoto M."/>
            <person name="Kumagai M."/>
            <person name="Kanamori H."/>
            <person name="Takamatsu D."/>
        </authorList>
    </citation>
    <scope>NUCLEOTIDE SEQUENCE [LARGE SCALE GENOMIC DNA]</scope>
    <source>
        <strain evidence="5 6">J6TS1</strain>
    </source>
</reference>
<sequence>MSIMAKTLYGKFIGKENENGTISFKGIPYAKPPVGKLRWKRPLHPDPSDEVFEALEFGLSCVQPIDEIELSSIQPQGEDCLTLNIWTRELNVANKPVMVFIHGGGYIGGGANDPVYDGENFVNRHDIVFVSITYRCNVFGFMDLEEIGGTKYADSNNLGMLDQIQALEWIKENIGHFGGDADNITIFGESAGGSSVSLLMTIPEARGLFHKVIAQSGTFNFMKTVDMAKEITKDFVRITGTKTMEELQALNIDQLRDYCSKLMKEYGYGHELMFSPVTDGKLIPENPDESIRNGCASDVKLMIGTTLDELAYWKLYYDNLEDDEEMNDFLTQVCRVNGPDLSQPEKMINQYLSLEGPTNRMSLSNEILFRIPAIRFAEYQSKHAPTWMYLFTWQSGIEGLGACHAAEVPFVFYTLNSQSAIAFIGENPPKALADQVQDAWVAFAQNNNPSHSSIPHWPAYDDEKRITMIIDNEWRIEEDPYREERLALEKIYD</sequence>
<dbReference type="EMBL" id="BORJ01000001">
    <property type="protein sequence ID" value="GIN94778.1"/>
    <property type="molecule type" value="Genomic_DNA"/>
</dbReference>
<dbReference type="SUPFAM" id="SSF53474">
    <property type="entry name" value="alpha/beta-Hydrolases"/>
    <property type="match status" value="1"/>
</dbReference>
<dbReference type="Gene3D" id="3.40.50.1820">
    <property type="entry name" value="alpha/beta hydrolase"/>
    <property type="match status" value="1"/>
</dbReference>
<dbReference type="EC" id="3.1.1.-" evidence="3"/>
<proteinExistence type="inferred from homology"/>
<comment type="caution">
    <text evidence="5">The sequence shown here is derived from an EMBL/GenBank/DDBJ whole genome shotgun (WGS) entry which is preliminary data.</text>
</comment>